<sequence>MNQPIYHVLVIECQNFRRTMILDTPVYSIGRGPKSSIVIPSKKISRHHASLVRRRDVNNNLSYWILDGDLQGNRSTNGIFVNDKKCFIHSLKTGDIIQIALEYSLTYKILEELKEIEELKKDDFETQNTVTSSETSTGANKFKVSGISSEQNMMLNKDKLISLSELTNNPVIEIDWSGNITFINAAATETFKYIHQAKLDHPLLADLTTNSESKVGGSFIREVKIGSQIFKQYIQYLPDTKLIRSYILNDSKEKKFEAAQQDISQRYSAVIQQAAEGILLVDAATKSVMEANNAYCNLLGYTTAEILGLTIYDLVAEDPEIIEQQLQQIQAEKVSFVWESYHRHQDEYLIKVEVNVSLIAYEQEKIFCFAVRDITNRKFREEKTSSENIYDPVTSLPNKTLFIEQLATATANAQRNEQLMAIIAIEINQFDQLKESLSDGTANELLKDFAQRLKTCFRAGDTVARPEDYKFIALLPQVRNIKNIAKIAQRILAKLEQPFEVENRQIYLSKNIGIAIYPEDGAEPHILLKKAQTALAQSQDLGENNYQFYSQPINQETAKVLRLESMLHKALEQEQFFLVYQPQVNVTKAKIVGVEALLRWQHPEIGLVSPSQFVPLAEETGLIIPMSEWVLKTACNQSKIWQQAGLSPMSISVNLSQRQFQQPNLVSMVQEILEQTYLEPHLLELEITETTIMENLKLARKRIGDLQKLGVSICMDNFGIGNSGLGYLTEFSFHTLKIDRSLIKNLAHNPQNQAIISAAIALGSNLKMRVVIEGVETLEQLELVRNLQCEEIQGYFFSPPLSVENTTNLLTSPISIS</sequence>
<evidence type="ECO:0000259" key="2">
    <source>
        <dbReference type="PROSITE" id="PS50112"/>
    </source>
</evidence>
<dbReference type="PROSITE" id="PS50112">
    <property type="entry name" value="PAS"/>
    <property type="match status" value="1"/>
</dbReference>
<gene>
    <name evidence="5" type="ORF">DSM107014_03395</name>
</gene>
<proteinExistence type="predicted"/>
<dbReference type="CDD" id="cd01949">
    <property type="entry name" value="GGDEF"/>
    <property type="match status" value="1"/>
</dbReference>
<dbReference type="GO" id="GO:0006355">
    <property type="term" value="P:regulation of DNA-templated transcription"/>
    <property type="evidence" value="ECO:0007669"/>
    <property type="project" value="InterPro"/>
</dbReference>
<dbReference type="Proteomes" id="UP000767446">
    <property type="component" value="Unassembled WGS sequence"/>
</dbReference>
<dbReference type="Gene3D" id="3.20.20.450">
    <property type="entry name" value="EAL domain"/>
    <property type="match status" value="1"/>
</dbReference>
<dbReference type="InterPro" id="IPR029787">
    <property type="entry name" value="Nucleotide_cyclase"/>
</dbReference>
<dbReference type="InterPro" id="IPR000014">
    <property type="entry name" value="PAS"/>
</dbReference>
<comment type="caution">
    <text evidence="5">The sequence shown here is derived from an EMBL/GenBank/DDBJ whole genome shotgun (WGS) entry which is preliminary data.</text>
</comment>
<dbReference type="PANTHER" id="PTHR44757">
    <property type="entry name" value="DIGUANYLATE CYCLASE DGCP"/>
    <property type="match status" value="1"/>
</dbReference>
<reference evidence="5" key="1">
    <citation type="submission" date="2021-02" db="EMBL/GenBank/DDBJ databases">
        <title>Metagenome analyses of Stigonema ocellatum DSM 106950, Chlorogloea purpurea SAG 13.99 and Gomphosphaeria aponina DSM 107014.</title>
        <authorList>
            <person name="Marter P."/>
            <person name="Huang S."/>
        </authorList>
    </citation>
    <scope>NUCLEOTIDE SEQUENCE</scope>
    <source>
        <strain evidence="5">JP213</strain>
    </source>
</reference>
<dbReference type="Pfam" id="PF00989">
    <property type="entry name" value="PAS"/>
    <property type="match status" value="1"/>
</dbReference>
<dbReference type="Gene3D" id="3.30.450.20">
    <property type="entry name" value="PAS domain"/>
    <property type="match status" value="1"/>
</dbReference>
<evidence type="ECO:0000259" key="4">
    <source>
        <dbReference type="PROSITE" id="PS50887"/>
    </source>
</evidence>
<dbReference type="InterPro" id="IPR000160">
    <property type="entry name" value="GGDEF_dom"/>
</dbReference>
<evidence type="ECO:0000259" key="3">
    <source>
        <dbReference type="PROSITE" id="PS50883"/>
    </source>
</evidence>
<protein>
    <submittedName>
        <fullName evidence="5">EAL domain-containing protein</fullName>
    </submittedName>
</protein>
<accession>A0A941GWY2</accession>
<dbReference type="SMART" id="SM00091">
    <property type="entry name" value="PAS"/>
    <property type="match status" value="2"/>
</dbReference>
<dbReference type="InterPro" id="IPR035965">
    <property type="entry name" value="PAS-like_dom_sf"/>
</dbReference>
<dbReference type="Gene3D" id="3.30.70.270">
    <property type="match status" value="1"/>
</dbReference>
<dbReference type="Gene3D" id="2.60.200.20">
    <property type="match status" value="1"/>
</dbReference>
<dbReference type="Pfam" id="PF00563">
    <property type="entry name" value="EAL"/>
    <property type="match status" value="1"/>
</dbReference>
<dbReference type="SMART" id="SM00240">
    <property type="entry name" value="FHA"/>
    <property type="match status" value="1"/>
</dbReference>
<dbReference type="SMART" id="SM00267">
    <property type="entry name" value="GGDEF"/>
    <property type="match status" value="1"/>
</dbReference>
<dbReference type="InterPro" id="IPR000253">
    <property type="entry name" value="FHA_dom"/>
</dbReference>
<dbReference type="InterPro" id="IPR013767">
    <property type="entry name" value="PAS_fold"/>
</dbReference>
<dbReference type="NCBIfam" id="TIGR00254">
    <property type="entry name" value="GGDEF"/>
    <property type="match status" value="1"/>
</dbReference>
<evidence type="ECO:0000313" key="6">
    <source>
        <dbReference type="Proteomes" id="UP000767446"/>
    </source>
</evidence>
<feature type="domain" description="GGDEF" evidence="4">
    <location>
        <begin position="418"/>
        <end position="551"/>
    </location>
</feature>
<evidence type="ECO:0000313" key="5">
    <source>
        <dbReference type="EMBL" id="MBR8826943.1"/>
    </source>
</evidence>
<dbReference type="InterPro" id="IPR052155">
    <property type="entry name" value="Biofilm_reg_signaling"/>
</dbReference>
<dbReference type="NCBIfam" id="TIGR00229">
    <property type="entry name" value="sensory_box"/>
    <property type="match status" value="1"/>
</dbReference>
<dbReference type="PROSITE" id="PS50887">
    <property type="entry name" value="GGDEF"/>
    <property type="match status" value="1"/>
</dbReference>
<dbReference type="InterPro" id="IPR008984">
    <property type="entry name" value="SMAD_FHA_dom_sf"/>
</dbReference>
<dbReference type="CDD" id="cd01948">
    <property type="entry name" value="EAL"/>
    <property type="match status" value="1"/>
</dbReference>
<dbReference type="AlphaFoldDB" id="A0A941GWY2"/>
<dbReference type="Pfam" id="PF00498">
    <property type="entry name" value="FHA"/>
    <property type="match status" value="1"/>
</dbReference>
<dbReference type="EMBL" id="JADQBC010000015">
    <property type="protein sequence ID" value="MBR8826943.1"/>
    <property type="molecule type" value="Genomic_DNA"/>
</dbReference>
<dbReference type="SMART" id="SM00052">
    <property type="entry name" value="EAL"/>
    <property type="match status" value="1"/>
</dbReference>
<dbReference type="PROSITE" id="PS50006">
    <property type="entry name" value="FHA_DOMAIN"/>
    <property type="match status" value="1"/>
</dbReference>
<dbReference type="SUPFAM" id="SSF141868">
    <property type="entry name" value="EAL domain-like"/>
    <property type="match status" value="1"/>
</dbReference>
<dbReference type="InterPro" id="IPR001633">
    <property type="entry name" value="EAL_dom"/>
</dbReference>
<evidence type="ECO:0000259" key="1">
    <source>
        <dbReference type="PROSITE" id="PS50006"/>
    </source>
</evidence>
<feature type="domain" description="PAS" evidence="2">
    <location>
        <begin position="263"/>
        <end position="318"/>
    </location>
</feature>
<feature type="domain" description="EAL" evidence="3">
    <location>
        <begin position="560"/>
        <end position="814"/>
    </location>
</feature>
<dbReference type="SUPFAM" id="SSF49879">
    <property type="entry name" value="SMAD/FHA domain"/>
    <property type="match status" value="1"/>
</dbReference>
<dbReference type="SUPFAM" id="SSF55073">
    <property type="entry name" value="Nucleotide cyclase"/>
    <property type="match status" value="1"/>
</dbReference>
<feature type="domain" description="FHA" evidence="1">
    <location>
        <begin position="27"/>
        <end position="86"/>
    </location>
</feature>
<dbReference type="Pfam" id="PF00990">
    <property type="entry name" value="GGDEF"/>
    <property type="match status" value="1"/>
</dbReference>
<dbReference type="PANTHER" id="PTHR44757:SF2">
    <property type="entry name" value="BIOFILM ARCHITECTURE MAINTENANCE PROTEIN MBAA"/>
    <property type="match status" value="1"/>
</dbReference>
<dbReference type="SUPFAM" id="SSF55785">
    <property type="entry name" value="PYP-like sensor domain (PAS domain)"/>
    <property type="match status" value="1"/>
</dbReference>
<organism evidence="5 6">
    <name type="scientific">Gomphosphaeria aponina SAG 52.96 = DSM 107014</name>
    <dbReference type="NCBI Taxonomy" id="1521640"/>
    <lineage>
        <taxon>Bacteria</taxon>
        <taxon>Bacillati</taxon>
        <taxon>Cyanobacteriota</taxon>
        <taxon>Cyanophyceae</taxon>
        <taxon>Oscillatoriophycideae</taxon>
        <taxon>Chroococcales</taxon>
        <taxon>Gomphosphaeriaceae</taxon>
        <taxon>Gomphosphaeria</taxon>
    </lineage>
</organism>
<name>A0A941GWY2_9CHRO</name>
<dbReference type="InterPro" id="IPR035919">
    <property type="entry name" value="EAL_sf"/>
</dbReference>
<dbReference type="PROSITE" id="PS50883">
    <property type="entry name" value="EAL"/>
    <property type="match status" value="1"/>
</dbReference>
<dbReference type="InterPro" id="IPR043128">
    <property type="entry name" value="Rev_trsase/Diguanyl_cyclase"/>
</dbReference>
<dbReference type="CDD" id="cd00130">
    <property type="entry name" value="PAS"/>
    <property type="match status" value="1"/>
</dbReference>